<feature type="compositionally biased region" description="Polar residues" evidence="1">
    <location>
        <begin position="124"/>
        <end position="133"/>
    </location>
</feature>
<proteinExistence type="predicted"/>
<organism evidence="2 3">
    <name type="scientific">Pseudomonas fluorescens</name>
    <dbReference type="NCBI Taxonomy" id="294"/>
    <lineage>
        <taxon>Bacteria</taxon>
        <taxon>Pseudomonadati</taxon>
        <taxon>Pseudomonadota</taxon>
        <taxon>Gammaproteobacteria</taxon>
        <taxon>Pseudomonadales</taxon>
        <taxon>Pseudomonadaceae</taxon>
        <taxon>Pseudomonas</taxon>
    </lineage>
</organism>
<feature type="region of interest" description="Disordered" evidence="1">
    <location>
        <begin position="108"/>
        <end position="157"/>
    </location>
</feature>
<reference evidence="2 3" key="1">
    <citation type="submission" date="2019-09" db="EMBL/GenBank/DDBJ databases">
        <authorList>
            <person name="Chandra G."/>
            <person name="Truman W A."/>
        </authorList>
    </citation>
    <scope>NUCLEOTIDE SEQUENCE [LARGE SCALE GENOMIC DNA]</scope>
    <source>
        <strain evidence="2">PS631</strain>
    </source>
</reference>
<accession>A0A5E6P2I6</accession>
<dbReference type="Proteomes" id="UP000399692">
    <property type="component" value="Unassembled WGS sequence"/>
</dbReference>
<protein>
    <recommendedName>
        <fullName evidence="4">Helix-turn-helix domain-containing protein</fullName>
    </recommendedName>
</protein>
<dbReference type="EMBL" id="CABVHF010000001">
    <property type="protein sequence ID" value="VVM37456.1"/>
    <property type="molecule type" value="Genomic_DNA"/>
</dbReference>
<evidence type="ECO:0000313" key="2">
    <source>
        <dbReference type="EMBL" id="VVM37456.1"/>
    </source>
</evidence>
<dbReference type="RefSeq" id="WP_191622727.1">
    <property type="nucleotide sequence ID" value="NZ_CABVHF010000001.1"/>
</dbReference>
<sequence>MTDIPRQFKGVWIPAEVWLDHSLSITEKVMMVEIGSLQDPVRGCYASNSHFARFFGLSSSRVSEIISALSAKGLLRVELIRDGRQVVERRVRLTNLFGKSNTYSENPATLFGKGGDPYSEKAEGSNTKSNSTNEGEERGSAKASPTASRKASKFDPLTCKPANVSDQVWADWCQHRREIGKRLTKTTCERQAKTLAGHHAPDAVINQSISNGWTGLFPEKVLPGAQQGQRRQTNEPDFNDSTWAEGLMVRT</sequence>
<evidence type="ECO:0008006" key="4">
    <source>
        <dbReference type="Google" id="ProtNLM"/>
    </source>
</evidence>
<dbReference type="AlphaFoldDB" id="A0A5E6P2I6"/>
<gene>
    <name evidence="2" type="ORF">PS631_00104</name>
</gene>
<evidence type="ECO:0000256" key="1">
    <source>
        <dbReference type="SAM" id="MobiDB-lite"/>
    </source>
</evidence>
<name>A0A5E6P2I6_PSEFL</name>
<feature type="compositionally biased region" description="Polar residues" evidence="1">
    <location>
        <begin position="226"/>
        <end position="242"/>
    </location>
</feature>
<feature type="region of interest" description="Disordered" evidence="1">
    <location>
        <begin position="224"/>
        <end position="251"/>
    </location>
</feature>
<evidence type="ECO:0000313" key="3">
    <source>
        <dbReference type="Proteomes" id="UP000399692"/>
    </source>
</evidence>